<dbReference type="Pfam" id="PF00535">
    <property type="entry name" value="Glycos_transf_2"/>
    <property type="match status" value="1"/>
</dbReference>
<protein>
    <submittedName>
        <fullName evidence="3">CLUMA_CG001081, isoform A</fullName>
    </submittedName>
</protein>
<dbReference type="SUPFAM" id="SSF53448">
    <property type="entry name" value="Nucleotide-diphospho-sugar transferases"/>
    <property type="match status" value="1"/>
</dbReference>
<keyword evidence="4" id="KW-1185">Reference proteome</keyword>
<dbReference type="GO" id="GO:0004653">
    <property type="term" value="F:polypeptide N-acetylgalactosaminyltransferase activity"/>
    <property type="evidence" value="ECO:0007669"/>
    <property type="project" value="TreeGrafter"/>
</dbReference>
<evidence type="ECO:0000256" key="1">
    <source>
        <dbReference type="ARBA" id="ARBA00023157"/>
    </source>
</evidence>
<dbReference type="InterPro" id="IPR029044">
    <property type="entry name" value="Nucleotide-diphossugar_trans"/>
</dbReference>
<proteinExistence type="predicted"/>
<feature type="domain" description="Glycosyltransferase 2-like" evidence="2">
    <location>
        <begin position="110"/>
        <end position="294"/>
    </location>
</feature>
<keyword evidence="1" id="KW-1015">Disulfide bond</keyword>
<organism evidence="3 4">
    <name type="scientific">Clunio marinus</name>
    <dbReference type="NCBI Taxonomy" id="568069"/>
    <lineage>
        <taxon>Eukaryota</taxon>
        <taxon>Metazoa</taxon>
        <taxon>Ecdysozoa</taxon>
        <taxon>Arthropoda</taxon>
        <taxon>Hexapoda</taxon>
        <taxon>Insecta</taxon>
        <taxon>Pterygota</taxon>
        <taxon>Neoptera</taxon>
        <taxon>Endopterygota</taxon>
        <taxon>Diptera</taxon>
        <taxon>Nematocera</taxon>
        <taxon>Chironomoidea</taxon>
        <taxon>Chironomidae</taxon>
        <taxon>Clunio</taxon>
    </lineage>
</organism>
<gene>
    <name evidence="3" type="ORF">CLUMA_CG001081</name>
</gene>
<name>A0A1J1HGY9_9DIPT</name>
<dbReference type="InterPro" id="IPR001173">
    <property type="entry name" value="Glyco_trans_2-like"/>
</dbReference>
<reference evidence="3 4" key="1">
    <citation type="submission" date="2015-04" db="EMBL/GenBank/DDBJ databases">
        <authorList>
            <person name="Syromyatnikov M.Y."/>
            <person name="Popov V.N."/>
        </authorList>
    </citation>
    <scope>NUCLEOTIDE SEQUENCE [LARGE SCALE GENOMIC DNA]</scope>
</reference>
<dbReference type="GO" id="GO:0005794">
    <property type="term" value="C:Golgi apparatus"/>
    <property type="evidence" value="ECO:0007669"/>
    <property type="project" value="TreeGrafter"/>
</dbReference>
<dbReference type="STRING" id="568069.A0A1J1HGY9"/>
<dbReference type="Gene3D" id="3.90.550.10">
    <property type="entry name" value="Spore Coat Polysaccharide Biosynthesis Protein SpsA, Chain A"/>
    <property type="match status" value="1"/>
</dbReference>
<dbReference type="PANTHER" id="PTHR11675">
    <property type="entry name" value="N-ACETYLGALACTOSAMINYLTRANSFERASE"/>
    <property type="match status" value="1"/>
</dbReference>
<evidence type="ECO:0000313" key="4">
    <source>
        <dbReference type="Proteomes" id="UP000183832"/>
    </source>
</evidence>
<dbReference type="PANTHER" id="PTHR11675:SF43">
    <property type="entry name" value="POLYPEPTIDE N-ACETYLGALACTOSAMINYLTRANSFERASE 1"/>
    <property type="match status" value="1"/>
</dbReference>
<dbReference type="OrthoDB" id="6119243at2759"/>
<evidence type="ECO:0000259" key="2">
    <source>
        <dbReference type="Pfam" id="PF00535"/>
    </source>
</evidence>
<evidence type="ECO:0000313" key="3">
    <source>
        <dbReference type="EMBL" id="CRK87279.1"/>
    </source>
</evidence>
<dbReference type="GO" id="GO:0006493">
    <property type="term" value="P:protein O-linked glycosylation"/>
    <property type="evidence" value="ECO:0007669"/>
    <property type="project" value="TreeGrafter"/>
</dbReference>
<dbReference type="EMBL" id="CVRI01000004">
    <property type="protein sequence ID" value="CRK87279.1"/>
    <property type="molecule type" value="Genomic_DNA"/>
</dbReference>
<sequence length="412" mass="47840">MFYNNSEVLEKLLFQIVAKAENGIFVPPTPEEILDIRRRLNLTNPGYLGKEVVLPEDLPADIQVKVNESYDKFKFNEFLSQIIPLDRELKELRGEICLKATYSNNLPKTSVIIAFYNEPFSMIMRTIYSILKRAPLELIEEILLIDDCSDDEEILKALHEVVPKLPKVRIIRSPTRLGLMKARVLGADSAIGPILTVIDSHVEFGNGWLPPLLDPFTKKSNIIILPGVEVLNPDTLKYNHVIFDEYTWVGGFTWELMYTWTNIKRNKEDMISPVPSPTMLGAAFVIRKDYFESLGHYDEGFELWGGENLELSFKVWMCGGEMYQAFCSHVGHMFRARPYWNDEADMKKIRNTDRLAEVWLDDYKKYYHQQTKFNNRTFGDITKQLDLKKKLGCKSFQWYVDNVYPGVYTLNF</sequence>
<accession>A0A1J1HGY9</accession>
<dbReference type="AlphaFoldDB" id="A0A1J1HGY9"/>
<dbReference type="Proteomes" id="UP000183832">
    <property type="component" value="Unassembled WGS sequence"/>
</dbReference>